<name>A0A397W262_9GLOM</name>
<dbReference type="InterPro" id="IPR059179">
    <property type="entry name" value="MLKL-like_MCAfunc"/>
</dbReference>
<dbReference type="Proteomes" id="UP000266673">
    <property type="component" value="Unassembled WGS sequence"/>
</dbReference>
<dbReference type="Pfam" id="PF08238">
    <property type="entry name" value="Sel1"/>
    <property type="match status" value="3"/>
</dbReference>
<dbReference type="PROSITE" id="PS00109">
    <property type="entry name" value="PROTEIN_KINASE_TYR"/>
    <property type="match status" value="1"/>
</dbReference>
<evidence type="ECO:0000259" key="2">
    <source>
        <dbReference type="PROSITE" id="PS50011"/>
    </source>
</evidence>
<organism evidence="3 4">
    <name type="scientific">Gigaspora rosea</name>
    <dbReference type="NCBI Taxonomy" id="44941"/>
    <lineage>
        <taxon>Eukaryota</taxon>
        <taxon>Fungi</taxon>
        <taxon>Fungi incertae sedis</taxon>
        <taxon>Mucoromycota</taxon>
        <taxon>Glomeromycotina</taxon>
        <taxon>Glomeromycetes</taxon>
        <taxon>Diversisporales</taxon>
        <taxon>Gigasporaceae</taxon>
        <taxon>Gigaspora</taxon>
    </lineage>
</organism>
<dbReference type="SUPFAM" id="SSF56112">
    <property type="entry name" value="Protein kinase-like (PK-like)"/>
    <property type="match status" value="1"/>
</dbReference>
<dbReference type="GO" id="GO:0004672">
    <property type="term" value="F:protein kinase activity"/>
    <property type="evidence" value="ECO:0007669"/>
    <property type="project" value="InterPro"/>
</dbReference>
<comment type="caution">
    <text evidence="3">The sequence shown here is derived from an EMBL/GenBank/DDBJ whole genome shotgun (WGS) entry which is preliminary data.</text>
</comment>
<dbReference type="InterPro" id="IPR050167">
    <property type="entry name" value="Ser_Thr_protein_kinase"/>
</dbReference>
<dbReference type="InterPro" id="IPR001245">
    <property type="entry name" value="Ser-Thr/Tyr_kinase_cat_dom"/>
</dbReference>
<dbReference type="STRING" id="44941.A0A397W262"/>
<dbReference type="OrthoDB" id="1717591at2759"/>
<feature type="coiled-coil region" evidence="1">
    <location>
        <begin position="143"/>
        <end position="174"/>
    </location>
</feature>
<evidence type="ECO:0000313" key="3">
    <source>
        <dbReference type="EMBL" id="RIB27677.1"/>
    </source>
</evidence>
<sequence length="665" mass="77516">MTGEFFDAATDLLAIYNPIIDLVKRLVKDIYQIYENAECNKELCLIMVNRVEAAKYSMDLIVRSTEKNNKDLSKKSYFLTFERFKNVLAKIKEFTNSVSKLKGYKKFFQATDVKKKFEQLIDEFDKCKSDLHFAIDVSNGLDRKEESERVDKALKEVDETLKQLDDKIDESIKQVGDKVDESFKQVSDQIDAVAQRIIYMQTTKQGDANKIDLNVACKPIDGQNEAELAIILKLGLSPQILKFYGHSEINNTKVMIFEWAEQGNLKELYEKYDIPWTRKIQIAKDIVLGLLFLRTVNVFHHDLRCENVFVLRDLSVKLGNFGCAREVDDRSRNLSQLATYIVRWMAPELIRKYISNQGNYENKRVYTFNCEMFSFGMLLWELSYEKLPYADWNIKKISDHVLSGNREKVLKGRFTNHVDKDIQLEFIKIIQDAWCQQPELRITIPTIRQRLEGLAVKYPIPLDAPTLFKNKVLDFDGQNSEYFPEFDHIEIPEEVTERPALIPLEDGIKMHKKKDYKSAWECFKQNADLNNPLAKFWLAYYSHYGHYGEKDPIQAKTLFKEAADEHNHSESQCRYAVLLLEDLSKETNELKKDKLRKEILRYFELAANNSNQNVDAMYYLGDIYVGGKLKVRKDEERGLNYLRLAANSNNERAISLLKKLGKPIK</sequence>
<keyword evidence="3" id="KW-0808">Transferase</keyword>
<dbReference type="GO" id="GO:0007166">
    <property type="term" value="P:cell surface receptor signaling pathway"/>
    <property type="evidence" value="ECO:0007669"/>
    <property type="project" value="InterPro"/>
</dbReference>
<dbReference type="SUPFAM" id="SSF81901">
    <property type="entry name" value="HCP-like"/>
    <property type="match status" value="1"/>
</dbReference>
<keyword evidence="1" id="KW-0175">Coiled coil</keyword>
<keyword evidence="4" id="KW-1185">Reference proteome</keyword>
<dbReference type="PANTHER" id="PTHR23257">
    <property type="entry name" value="SERINE-THREONINE PROTEIN KINASE"/>
    <property type="match status" value="1"/>
</dbReference>
<evidence type="ECO:0000256" key="1">
    <source>
        <dbReference type="SAM" id="Coils"/>
    </source>
</evidence>
<protein>
    <submittedName>
        <fullName evidence="3">Kinase-like domain-containing protein</fullName>
    </submittedName>
</protein>
<dbReference type="Gene3D" id="1.20.930.20">
    <property type="entry name" value="Adaptor protein Cbl, N-terminal domain"/>
    <property type="match status" value="1"/>
</dbReference>
<evidence type="ECO:0000313" key="4">
    <source>
        <dbReference type="Proteomes" id="UP000266673"/>
    </source>
</evidence>
<dbReference type="InterPro" id="IPR011009">
    <property type="entry name" value="Kinase-like_dom_sf"/>
</dbReference>
<proteinExistence type="predicted"/>
<reference evidence="3 4" key="1">
    <citation type="submission" date="2018-06" db="EMBL/GenBank/DDBJ databases">
        <title>Comparative genomics reveals the genomic features of Rhizophagus irregularis, R. cerebriforme, R. diaphanum and Gigaspora rosea, and their symbiotic lifestyle signature.</title>
        <authorList>
            <person name="Morin E."/>
            <person name="San Clemente H."/>
            <person name="Chen E.C.H."/>
            <person name="De La Providencia I."/>
            <person name="Hainaut M."/>
            <person name="Kuo A."/>
            <person name="Kohler A."/>
            <person name="Murat C."/>
            <person name="Tang N."/>
            <person name="Roy S."/>
            <person name="Loubradou J."/>
            <person name="Henrissat B."/>
            <person name="Grigoriev I.V."/>
            <person name="Corradi N."/>
            <person name="Roux C."/>
            <person name="Martin F.M."/>
        </authorList>
    </citation>
    <scope>NUCLEOTIDE SEQUENCE [LARGE SCALE GENOMIC DNA]</scope>
    <source>
        <strain evidence="3 4">DAOM 194757</strain>
    </source>
</reference>
<dbReference type="CDD" id="cd21037">
    <property type="entry name" value="MLKL_NTD"/>
    <property type="match status" value="1"/>
</dbReference>
<dbReference type="EMBL" id="QKWP01000091">
    <property type="protein sequence ID" value="RIB27677.1"/>
    <property type="molecule type" value="Genomic_DNA"/>
</dbReference>
<dbReference type="GO" id="GO:0005737">
    <property type="term" value="C:cytoplasm"/>
    <property type="evidence" value="ECO:0007669"/>
    <property type="project" value="TreeGrafter"/>
</dbReference>
<accession>A0A397W262</accession>
<dbReference type="Gene3D" id="1.25.40.10">
    <property type="entry name" value="Tetratricopeptide repeat domain"/>
    <property type="match status" value="1"/>
</dbReference>
<keyword evidence="3" id="KW-0418">Kinase</keyword>
<dbReference type="InterPro" id="IPR011990">
    <property type="entry name" value="TPR-like_helical_dom_sf"/>
</dbReference>
<dbReference type="SMART" id="SM00671">
    <property type="entry name" value="SEL1"/>
    <property type="match status" value="2"/>
</dbReference>
<dbReference type="GO" id="GO:0005524">
    <property type="term" value="F:ATP binding"/>
    <property type="evidence" value="ECO:0007669"/>
    <property type="project" value="InterPro"/>
</dbReference>
<dbReference type="Pfam" id="PF07714">
    <property type="entry name" value="PK_Tyr_Ser-Thr"/>
    <property type="match status" value="1"/>
</dbReference>
<feature type="domain" description="Protein kinase" evidence="2">
    <location>
        <begin position="169"/>
        <end position="454"/>
    </location>
</feature>
<dbReference type="Gene3D" id="1.10.510.10">
    <property type="entry name" value="Transferase(Phosphotransferase) domain 1"/>
    <property type="match status" value="1"/>
</dbReference>
<dbReference type="InterPro" id="IPR006597">
    <property type="entry name" value="Sel1-like"/>
</dbReference>
<dbReference type="PROSITE" id="PS50011">
    <property type="entry name" value="PROTEIN_KINASE_DOM"/>
    <property type="match status" value="1"/>
</dbReference>
<dbReference type="InterPro" id="IPR000719">
    <property type="entry name" value="Prot_kinase_dom"/>
</dbReference>
<dbReference type="AlphaFoldDB" id="A0A397W262"/>
<dbReference type="InterPro" id="IPR008266">
    <property type="entry name" value="Tyr_kinase_AS"/>
</dbReference>
<gene>
    <name evidence="3" type="ORF">C2G38_2239982</name>
</gene>
<dbReference type="InterPro" id="IPR036537">
    <property type="entry name" value="Adaptor_Cbl_N_dom_sf"/>
</dbReference>
<dbReference type="PANTHER" id="PTHR23257:SF963">
    <property type="entry name" value="AT08303P"/>
    <property type="match status" value="1"/>
</dbReference>